<sequence>MIARERKFAGLDLAEVQEDGTFSGYASVFGRVDLGRNVVERGAFADSIIRRGPAGVRMLFQHDPGQPIGSWQEIREDARGLFVVGKLTTGVARAREVLELVRSRAIDGLSVGFRTIHSTKDARTGIRHIRKADLWEISVVTFPMNPEARIEQVRGIRTGGELPTIREFEHWLLRDAGLTRSEARTVIAKGFAHLKRERDAAKGKPLQLAETIRRAARLFQQ</sequence>
<proteinExistence type="predicted"/>
<reference evidence="6" key="1">
    <citation type="journal article" date="2019" name="Int. J. Syst. Evol. Microbiol.">
        <title>The Global Catalogue of Microorganisms (GCM) 10K type strain sequencing project: providing services to taxonomists for standard genome sequencing and annotation.</title>
        <authorList>
            <consortium name="The Broad Institute Genomics Platform"/>
            <consortium name="The Broad Institute Genome Sequencing Center for Infectious Disease"/>
            <person name="Wu L."/>
            <person name="Ma J."/>
        </authorList>
    </citation>
    <scope>NUCLEOTIDE SEQUENCE [LARGE SCALE GENOMIC DNA]</scope>
    <source>
        <strain evidence="6">KCTC 23707</strain>
    </source>
</reference>
<keyword evidence="1" id="KW-1188">Viral release from host cell</keyword>
<dbReference type="NCBIfam" id="TIGR01543">
    <property type="entry name" value="proheadase_HK97"/>
    <property type="match status" value="1"/>
</dbReference>
<evidence type="ECO:0000256" key="1">
    <source>
        <dbReference type="ARBA" id="ARBA00022612"/>
    </source>
</evidence>
<comment type="caution">
    <text evidence="5">The sequence shown here is derived from an EMBL/GenBank/DDBJ whole genome shotgun (WGS) entry which is preliminary data.</text>
</comment>
<keyword evidence="2 5" id="KW-0645">Protease</keyword>
<name>A0ABW5DG21_9HYPH</name>
<evidence type="ECO:0000313" key="6">
    <source>
        <dbReference type="Proteomes" id="UP001597373"/>
    </source>
</evidence>
<keyword evidence="3" id="KW-0378">Hydrolase</keyword>
<evidence type="ECO:0000259" key="4">
    <source>
        <dbReference type="Pfam" id="PF04586"/>
    </source>
</evidence>
<feature type="domain" description="Prohead serine protease" evidence="4">
    <location>
        <begin position="16"/>
        <end position="152"/>
    </location>
</feature>
<dbReference type="Pfam" id="PF04586">
    <property type="entry name" value="Peptidase_S78"/>
    <property type="match status" value="1"/>
</dbReference>
<dbReference type="GO" id="GO:0008233">
    <property type="term" value="F:peptidase activity"/>
    <property type="evidence" value="ECO:0007669"/>
    <property type="project" value="UniProtKB-KW"/>
</dbReference>
<evidence type="ECO:0000313" key="5">
    <source>
        <dbReference type="EMBL" id="MFD2259879.1"/>
    </source>
</evidence>
<organism evidence="5 6">
    <name type="scientific">Chelativorans composti</name>
    <dbReference type="NCBI Taxonomy" id="768533"/>
    <lineage>
        <taxon>Bacteria</taxon>
        <taxon>Pseudomonadati</taxon>
        <taxon>Pseudomonadota</taxon>
        <taxon>Alphaproteobacteria</taxon>
        <taxon>Hyphomicrobiales</taxon>
        <taxon>Phyllobacteriaceae</taxon>
        <taxon>Chelativorans</taxon>
    </lineage>
</organism>
<evidence type="ECO:0000256" key="2">
    <source>
        <dbReference type="ARBA" id="ARBA00022670"/>
    </source>
</evidence>
<protein>
    <submittedName>
        <fullName evidence="5">HK97 family phage prohead protease</fullName>
    </submittedName>
</protein>
<dbReference type="RefSeq" id="WP_345097675.1">
    <property type="nucleotide sequence ID" value="NZ_BAABGS010000008.1"/>
</dbReference>
<gene>
    <name evidence="5" type="ORF">ACFSMZ_08885</name>
</gene>
<dbReference type="GO" id="GO:0006508">
    <property type="term" value="P:proteolysis"/>
    <property type="evidence" value="ECO:0007669"/>
    <property type="project" value="UniProtKB-KW"/>
</dbReference>
<dbReference type="InterPro" id="IPR054613">
    <property type="entry name" value="Peptidase_S78_dom"/>
</dbReference>
<dbReference type="InterPro" id="IPR006433">
    <property type="entry name" value="Prohead_protease"/>
</dbReference>
<keyword evidence="6" id="KW-1185">Reference proteome</keyword>
<dbReference type="SUPFAM" id="SSF50789">
    <property type="entry name" value="Herpes virus serine proteinase, assemblin"/>
    <property type="match status" value="1"/>
</dbReference>
<accession>A0ABW5DG21</accession>
<dbReference type="Proteomes" id="UP001597373">
    <property type="component" value="Unassembled WGS sequence"/>
</dbReference>
<evidence type="ECO:0000256" key="3">
    <source>
        <dbReference type="ARBA" id="ARBA00022801"/>
    </source>
</evidence>
<dbReference type="EMBL" id="JBHUIR010000029">
    <property type="protein sequence ID" value="MFD2259879.1"/>
    <property type="molecule type" value="Genomic_DNA"/>
</dbReference>